<comment type="similarity">
    <text evidence="7">Belongs to the FtsL family.</text>
</comment>
<proteinExistence type="inferred from homology"/>
<evidence type="ECO:0000256" key="4">
    <source>
        <dbReference type="ARBA" id="ARBA00022989"/>
    </source>
</evidence>
<dbReference type="EMBL" id="RXNT01000006">
    <property type="protein sequence ID" value="RTR32452.1"/>
    <property type="molecule type" value="Genomic_DNA"/>
</dbReference>
<evidence type="ECO:0000256" key="2">
    <source>
        <dbReference type="ARBA" id="ARBA00022618"/>
    </source>
</evidence>
<evidence type="ECO:0000256" key="7">
    <source>
        <dbReference type="HAMAP-Rule" id="MF_00910"/>
    </source>
</evidence>
<dbReference type="HAMAP" id="MF_00910">
    <property type="entry name" value="FtsL"/>
    <property type="match status" value="1"/>
</dbReference>
<dbReference type="Proteomes" id="UP000271374">
    <property type="component" value="Unassembled WGS sequence"/>
</dbReference>
<evidence type="ECO:0000256" key="9">
    <source>
        <dbReference type="SAM" id="MobiDB-lite"/>
    </source>
</evidence>
<dbReference type="Pfam" id="PF04977">
    <property type="entry name" value="DivIC"/>
    <property type="match status" value="1"/>
</dbReference>
<dbReference type="AlphaFoldDB" id="A0A3S0IVJ8"/>
<evidence type="ECO:0000313" key="10">
    <source>
        <dbReference type="EMBL" id="RTR32452.1"/>
    </source>
</evidence>
<feature type="region of interest" description="Disordered" evidence="9">
    <location>
        <begin position="1"/>
        <end position="30"/>
    </location>
</feature>
<keyword evidence="4 7" id="KW-1133">Transmembrane helix</keyword>
<keyword evidence="11" id="KW-1185">Reference proteome</keyword>
<keyword evidence="6 7" id="KW-0131">Cell cycle</keyword>
<evidence type="ECO:0000256" key="3">
    <source>
        <dbReference type="ARBA" id="ARBA00022692"/>
    </source>
</evidence>
<keyword evidence="1 7" id="KW-1003">Cell membrane</keyword>
<comment type="function">
    <text evidence="7">Essential cell division protein.</text>
</comment>
<protein>
    <recommendedName>
        <fullName evidence="7 8">Cell division protein FtsL</fullName>
    </recommendedName>
</protein>
<gene>
    <name evidence="7 10" type="primary">ftsL</name>
    <name evidence="10" type="ORF">EKG37_09830</name>
</gene>
<dbReference type="InterPro" id="IPR007060">
    <property type="entry name" value="FtsL/DivIC"/>
</dbReference>
<evidence type="ECO:0000256" key="5">
    <source>
        <dbReference type="ARBA" id="ARBA00023136"/>
    </source>
</evidence>
<evidence type="ECO:0000256" key="8">
    <source>
        <dbReference type="NCBIfam" id="TIGR02209"/>
    </source>
</evidence>
<keyword evidence="5 7" id="KW-0472">Membrane</keyword>
<comment type="subcellular location">
    <subcellularLocation>
        <location evidence="7">Cell membrane</location>
        <topology evidence="7">Single-pass type II membrane protein</topology>
    </subcellularLocation>
    <text evidence="7">Localizes to the division septum where it forms a ring structure.</text>
</comment>
<evidence type="ECO:0000256" key="6">
    <source>
        <dbReference type="ARBA" id="ARBA00023306"/>
    </source>
</evidence>
<reference evidence="10 11" key="1">
    <citation type="submission" date="2018-12" db="EMBL/GenBank/DDBJ databases">
        <title>Bacillus yapensis draft genome sequence.</title>
        <authorList>
            <person name="Yu L."/>
            <person name="Xu X."/>
            <person name="Tang X."/>
        </authorList>
    </citation>
    <scope>NUCLEOTIDE SEQUENCE [LARGE SCALE GENOMIC DNA]</scope>
    <source>
        <strain evidence="10 11">XXST-01</strain>
    </source>
</reference>
<dbReference type="OrthoDB" id="14664at2"/>
<dbReference type="NCBIfam" id="TIGR02209">
    <property type="entry name" value="ftsL_broad"/>
    <property type="match status" value="1"/>
</dbReference>
<evidence type="ECO:0000313" key="11">
    <source>
        <dbReference type="Proteomes" id="UP000271374"/>
    </source>
</evidence>
<keyword evidence="2 7" id="KW-0132">Cell division</keyword>
<dbReference type="RefSeq" id="WP_126408522.1">
    <property type="nucleotide sequence ID" value="NZ_RXNT01000006.1"/>
</dbReference>
<name>A0A3S0IVJ8_9BACI</name>
<organism evidence="10 11">
    <name type="scientific">Bacillus yapensis</name>
    <dbReference type="NCBI Taxonomy" id="2492960"/>
    <lineage>
        <taxon>Bacteria</taxon>
        <taxon>Bacillati</taxon>
        <taxon>Bacillota</taxon>
        <taxon>Bacilli</taxon>
        <taxon>Bacillales</taxon>
        <taxon>Bacillaceae</taxon>
        <taxon>Bacillus</taxon>
    </lineage>
</organism>
<dbReference type="GO" id="GO:0005886">
    <property type="term" value="C:plasma membrane"/>
    <property type="evidence" value="ECO:0007669"/>
    <property type="project" value="UniProtKB-SubCell"/>
</dbReference>
<dbReference type="InterPro" id="IPR011922">
    <property type="entry name" value="Cell_div_FtsL"/>
</dbReference>
<evidence type="ECO:0000256" key="1">
    <source>
        <dbReference type="ARBA" id="ARBA00022475"/>
    </source>
</evidence>
<accession>A0A3S0IVJ8</accession>
<sequence>MGNLARKLQQEQEQRQVQKQIQLPETGKKNRFGLSPGEKILGVAFCAALCFGATHIISNQAAIYEINKDIQVTSTLIQSQQKVNADLGMQVEELSTYERIWEKAKALGLKLNENNVKVVQDQ</sequence>
<dbReference type="GO" id="GO:0032153">
    <property type="term" value="C:cell division site"/>
    <property type="evidence" value="ECO:0007669"/>
    <property type="project" value="UniProtKB-UniRule"/>
</dbReference>
<keyword evidence="3 7" id="KW-0812">Transmembrane</keyword>
<dbReference type="GO" id="GO:0043093">
    <property type="term" value="P:FtsZ-dependent cytokinesis"/>
    <property type="evidence" value="ECO:0007669"/>
    <property type="project" value="UniProtKB-UniRule"/>
</dbReference>
<comment type="caution">
    <text evidence="10">The sequence shown here is derived from an EMBL/GenBank/DDBJ whole genome shotgun (WGS) entry which is preliminary data.</text>
</comment>